<evidence type="ECO:0000313" key="3">
    <source>
        <dbReference type="EMBL" id="MBA9004768.1"/>
    </source>
</evidence>
<gene>
    <name evidence="3" type="ORF">HNR21_003650</name>
</gene>
<feature type="compositionally biased region" description="Basic and acidic residues" evidence="1">
    <location>
        <begin position="139"/>
        <end position="159"/>
    </location>
</feature>
<feature type="region of interest" description="Disordered" evidence="1">
    <location>
        <begin position="55"/>
        <end position="110"/>
    </location>
</feature>
<evidence type="ECO:0000256" key="1">
    <source>
        <dbReference type="SAM" id="MobiDB-lite"/>
    </source>
</evidence>
<dbReference type="Proteomes" id="UP000539313">
    <property type="component" value="Unassembled WGS sequence"/>
</dbReference>
<proteinExistence type="predicted"/>
<feature type="compositionally biased region" description="Basic residues" evidence="1">
    <location>
        <begin position="160"/>
        <end position="173"/>
    </location>
</feature>
<comment type="caution">
    <text evidence="3">The sequence shown here is derived from an EMBL/GenBank/DDBJ whole genome shotgun (WGS) entry which is preliminary data.</text>
</comment>
<keyword evidence="4" id="KW-1185">Reference proteome</keyword>
<dbReference type="EMBL" id="JACJII010000001">
    <property type="protein sequence ID" value="MBA9004768.1"/>
    <property type="molecule type" value="Genomic_DNA"/>
</dbReference>
<reference evidence="3 4" key="1">
    <citation type="submission" date="2020-08" db="EMBL/GenBank/DDBJ databases">
        <title>Sequencing the genomes of 1000 actinobacteria strains.</title>
        <authorList>
            <person name="Klenk H.-P."/>
        </authorList>
    </citation>
    <scope>NUCLEOTIDE SEQUENCE [LARGE SCALE GENOMIC DNA]</scope>
    <source>
        <strain evidence="3 4">DSM 45823</strain>
    </source>
</reference>
<feature type="compositionally biased region" description="Basic and acidic residues" evidence="1">
    <location>
        <begin position="70"/>
        <end position="79"/>
    </location>
</feature>
<organism evidence="3 4">
    <name type="scientific">Thermomonospora cellulosilytica</name>
    <dbReference type="NCBI Taxonomy" id="1411118"/>
    <lineage>
        <taxon>Bacteria</taxon>
        <taxon>Bacillati</taxon>
        <taxon>Actinomycetota</taxon>
        <taxon>Actinomycetes</taxon>
        <taxon>Streptosporangiales</taxon>
        <taxon>Thermomonosporaceae</taxon>
        <taxon>Thermomonospora</taxon>
    </lineage>
</organism>
<protein>
    <submittedName>
        <fullName evidence="3">Putative small secreted protein</fullName>
    </submittedName>
</protein>
<name>A0A7W3R8Y0_9ACTN</name>
<accession>A0A7W3R8Y0</accession>
<keyword evidence="2" id="KW-0732">Signal</keyword>
<dbReference type="AlphaFoldDB" id="A0A7W3R8Y0"/>
<evidence type="ECO:0000313" key="4">
    <source>
        <dbReference type="Proteomes" id="UP000539313"/>
    </source>
</evidence>
<dbReference type="PROSITE" id="PS51257">
    <property type="entry name" value="PROKAR_LIPOPROTEIN"/>
    <property type="match status" value="1"/>
</dbReference>
<evidence type="ECO:0000256" key="2">
    <source>
        <dbReference type="SAM" id="SignalP"/>
    </source>
</evidence>
<sequence>MRLQLRRRAVVLAAVPVLALSLAACGENGGAGAGPSKSAMSDQDKRLKWAKCMRDNGVQVEVKPDGGMLTKREKSRTGGDEGPSDSESDEAMKKCRHLLPDGGEPPKPSAADVAKLREFAKCMRAHGIDMPDPGPDGRILIERREGDGVSKKEMEDAQRACRKHMPSPPGGRR</sequence>
<dbReference type="RefSeq" id="WP_119731051.1">
    <property type="nucleotide sequence ID" value="NZ_JACJII010000001.1"/>
</dbReference>
<feature type="chain" id="PRO_5039532198" evidence="2">
    <location>
        <begin position="27"/>
        <end position="173"/>
    </location>
</feature>
<feature type="signal peptide" evidence="2">
    <location>
        <begin position="1"/>
        <end position="26"/>
    </location>
</feature>
<feature type="region of interest" description="Disordered" evidence="1">
    <location>
        <begin position="125"/>
        <end position="173"/>
    </location>
</feature>